<comment type="caution">
    <text evidence="4">The sequence shown here is derived from an EMBL/GenBank/DDBJ whole genome shotgun (WGS) entry which is preliminary data.</text>
</comment>
<protein>
    <submittedName>
        <fullName evidence="4">(2Fe-2S)-binding protein</fullName>
    </submittedName>
</protein>
<dbReference type="RefSeq" id="WP_094250657.1">
    <property type="nucleotide sequence ID" value="NZ_JBHLXL010000001.1"/>
</dbReference>
<reference evidence="4 5" key="1">
    <citation type="submission" date="2017-07" db="EMBL/GenBank/DDBJ databases">
        <title>Fictibacillus sp. nov. GDSW-R2A3 Genome sequencing and assembly.</title>
        <authorList>
            <person name="Mayilraj S."/>
        </authorList>
    </citation>
    <scope>NUCLEOTIDE SEQUENCE [LARGE SCALE GENOMIC DNA]</scope>
    <source>
        <strain evidence="4 5">GDSW-R2A3</strain>
    </source>
</reference>
<dbReference type="Gene3D" id="3.10.20.30">
    <property type="match status" value="1"/>
</dbReference>
<keyword evidence="2" id="KW-0274">FAD</keyword>
<organism evidence="4 5">
    <name type="scientific">Fictibacillus aquaticus</name>
    <dbReference type="NCBI Taxonomy" id="2021314"/>
    <lineage>
        <taxon>Bacteria</taxon>
        <taxon>Bacillati</taxon>
        <taxon>Bacillota</taxon>
        <taxon>Bacilli</taxon>
        <taxon>Bacillales</taxon>
        <taxon>Fictibacillaceae</taxon>
        <taxon>Fictibacillus</taxon>
    </lineage>
</organism>
<dbReference type="InterPro" id="IPR036010">
    <property type="entry name" value="2Fe-2S_ferredoxin-like_sf"/>
</dbReference>
<dbReference type="EMBL" id="NOII01000001">
    <property type="protein sequence ID" value="OYD58696.1"/>
    <property type="molecule type" value="Genomic_DNA"/>
</dbReference>
<dbReference type="InterPro" id="IPR001041">
    <property type="entry name" value="2Fe-2S_ferredoxin-type"/>
</dbReference>
<keyword evidence="1" id="KW-0285">Flavoprotein</keyword>
<evidence type="ECO:0000313" key="4">
    <source>
        <dbReference type="EMBL" id="OYD58696.1"/>
    </source>
</evidence>
<proteinExistence type="predicted"/>
<dbReference type="PANTHER" id="PTHR43644">
    <property type="entry name" value="NA(+)-TRANSLOCATING NADH-QUINONE REDUCTASE SUBUNIT"/>
    <property type="match status" value="1"/>
</dbReference>
<dbReference type="OrthoDB" id="9810588at2"/>
<dbReference type="Pfam" id="PF00111">
    <property type="entry name" value="Fer2"/>
    <property type="match status" value="1"/>
</dbReference>
<dbReference type="SUPFAM" id="SSF54292">
    <property type="entry name" value="2Fe-2S ferredoxin-like"/>
    <property type="match status" value="1"/>
</dbReference>
<dbReference type="InterPro" id="IPR012675">
    <property type="entry name" value="Beta-grasp_dom_sf"/>
</dbReference>
<dbReference type="GO" id="GO:0051536">
    <property type="term" value="F:iron-sulfur cluster binding"/>
    <property type="evidence" value="ECO:0007669"/>
    <property type="project" value="InterPro"/>
</dbReference>
<evidence type="ECO:0000313" key="5">
    <source>
        <dbReference type="Proteomes" id="UP000215059"/>
    </source>
</evidence>
<name>A0A235FBJ4_9BACL</name>
<dbReference type="AlphaFoldDB" id="A0A235FBJ4"/>
<accession>A0A235FBJ4</accession>
<feature type="domain" description="2Fe-2S ferredoxin-type" evidence="3">
    <location>
        <begin position="2"/>
        <end position="93"/>
    </location>
</feature>
<evidence type="ECO:0000256" key="1">
    <source>
        <dbReference type="ARBA" id="ARBA00022630"/>
    </source>
</evidence>
<keyword evidence="5" id="KW-1185">Reference proteome</keyword>
<dbReference type="Proteomes" id="UP000215059">
    <property type="component" value="Unassembled WGS sequence"/>
</dbReference>
<dbReference type="CDD" id="cd00207">
    <property type="entry name" value="fer2"/>
    <property type="match status" value="1"/>
</dbReference>
<dbReference type="PANTHER" id="PTHR43644:SF1">
    <property type="entry name" value="NAD(P)H-FLAVIN REDUCTASE"/>
    <property type="match status" value="1"/>
</dbReference>
<gene>
    <name evidence="4" type="ORF">CGZ90_02000</name>
</gene>
<dbReference type="PROSITE" id="PS51085">
    <property type="entry name" value="2FE2S_FER_2"/>
    <property type="match status" value="1"/>
</dbReference>
<evidence type="ECO:0000259" key="3">
    <source>
        <dbReference type="PROSITE" id="PS51085"/>
    </source>
</evidence>
<evidence type="ECO:0000256" key="2">
    <source>
        <dbReference type="ARBA" id="ARBA00022827"/>
    </source>
</evidence>
<sequence>MAKITVQGFGEYEIENGRKLVNALEDNGVDMLHRCGGKAKCTTCRVEVLSGDLGPMNEMEAAIIETKGLADGIRLSCQICVSEDAVIKPVMTVSQSGLDAGPRPEEA</sequence>